<dbReference type="PANTHER" id="PTHR30466">
    <property type="entry name" value="FLAVIN REDUCTASE"/>
    <property type="match status" value="1"/>
</dbReference>
<gene>
    <name evidence="3" type="ORF">PTTT1_LOCUS22823</name>
</gene>
<dbReference type="Pfam" id="PF01613">
    <property type="entry name" value="Flavin_Reduct"/>
    <property type="match status" value="1"/>
</dbReference>
<dbReference type="InterPro" id="IPR002563">
    <property type="entry name" value="Flavin_Rdtase-like_dom"/>
</dbReference>
<organism evidence="3">
    <name type="scientific">Phaeodactylum tricornutum</name>
    <name type="common">Diatom</name>
    <dbReference type="NCBI Taxonomy" id="2850"/>
    <lineage>
        <taxon>Eukaryota</taxon>
        <taxon>Sar</taxon>
        <taxon>Stramenopiles</taxon>
        <taxon>Ochrophyta</taxon>
        <taxon>Bacillariophyta</taxon>
        <taxon>Bacillariophyceae</taxon>
        <taxon>Bacillariophycidae</taxon>
        <taxon>Naviculales</taxon>
        <taxon>Phaeodactylaceae</taxon>
        <taxon>Phaeodactylum</taxon>
    </lineage>
</organism>
<feature type="domain" description="Flavin reductase like" evidence="2">
    <location>
        <begin position="71"/>
        <end position="207"/>
    </location>
</feature>
<dbReference type="AlphaFoldDB" id="A0A8J9S547"/>
<accession>A0A8J9S547</accession>
<protein>
    <recommendedName>
        <fullName evidence="2">Flavin reductase like domain-containing protein</fullName>
    </recommendedName>
</protein>
<dbReference type="SMART" id="SM00903">
    <property type="entry name" value="Flavin_Reduct"/>
    <property type="match status" value="1"/>
</dbReference>
<evidence type="ECO:0000256" key="1">
    <source>
        <dbReference type="ARBA" id="ARBA00023002"/>
    </source>
</evidence>
<dbReference type="GO" id="GO:0010181">
    <property type="term" value="F:FMN binding"/>
    <property type="evidence" value="ECO:0007669"/>
    <property type="project" value="InterPro"/>
</dbReference>
<dbReference type="InterPro" id="IPR012349">
    <property type="entry name" value="Split_barrel_FMN-bd"/>
</dbReference>
<dbReference type="SUPFAM" id="SSF50475">
    <property type="entry name" value="FMN-binding split barrel"/>
    <property type="match status" value="1"/>
</dbReference>
<keyword evidence="1" id="KW-0560">Oxidoreductase</keyword>
<evidence type="ECO:0000313" key="3">
    <source>
        <dbReference type="EMBL" id="CAG9283447.1"/>
    </source>
</evidence>
<proteinExistence type="predicted"/>
<dbReference type="Gene3D" id="2.30.110.10">
    <property type="entry name" value="Electron Transport, Fmn-binding Protein, Chain A"/>
    <property type="match status" value="1"/>
</dbReference>
<dbReference type="EMBL" id="OU594960">
    <property type="protein sequence ID" value="CAG9283447.1"/>
    <property type="molecule type" value="Genomic_DNA"/>
</dbReference>
<dbReference type="PANTHER" id="PTHR30466:SF15">
    <property type="entry name" value="POSSIBLE OXIDOREDUCTASE"/>
    <property type="match status" value="1"/>
</dbReference>
<evidence type="ECO:0000259" key="2">
    <source>
        <dbReference type="SMART" id="SM00903"/>
    </source>
</evidence>
<name>A0A8J9S547_PHATR</name>
<sequence length="239" mass="26736">MQQNPRTRTRSETQKNLQSLQGQSRKLLTLSEQATPYLHQRNVSFWKYLVTMTDVPAGSWILDEGKREVFLVTAVSSDGTKHGMIITWVAPAGLVPDQKRIMMALSPTNQTTQTLMESKSFAIHLLQQAQANLVPVFGAKHSREVNKFEGVDHEMMDGLPILANTCGWMIGAVVSTMEAGDRVIVLADISKEQGAVEQDPLYVKDMSAKLPVGDVQDLDQKFSGDIDRDRQMRAKFYEP</sequence>
<dbReference type="Proteomes" id="UP000836788">
    <property type="component" value="Chromosome 19"/>
</dbReference>
<dbReference type="GO" id="GO:0042602">
    <property type="term" value="F:riboflavin reductase (NADPH) activity"/>
    <property type="evidence" value="ECO:0007669"/>
    <property type="project" value="TreeGrafter"/>
</dbReference>
<reference evidence="3" key="1">
    <citation type="submission" date="2022-02" db="EMBL/GenBank/DDBJ databases">
        <authorList>
            <person name="Giguere J D."/>
        </authorList>
    </citation>
    <scope>NUCLEOTIDE SEQUENCE</scope>
    <source>
        <strain evidence="3">CCAP 1055/1</strain>
    </source>
</reference>
<dbReference type="InterPro" id="IPR050268">
    <property type="entry name" value="NADH-dep_flavin_reductase"/>
</dbReference>